<dbReference type="Proteomes" id="UP000758611">
    <property type="component" value="Unassembled WGS sequence"/>
</dbReference>
<evidence type="ECO:0000313" key="1">
    <source>
        <dbReference type="EMBL" id="MBF1306235.1"/>
    </source>
</evidence>
<comment type="caution">
    <text evidence="1">The sequence shown here is derived from an EMBL/GenBank/DDBJ whole genome shotgun (WGS) entry which is preliminary data.</text>
</comment>
<accession>A0A930DZ82</accession>
<dbReference type="EMBL" id="JABZRE010000001">
    <property type="protein sequence ID" value="MBF1306235.1"/>
    <property type="molecule type" value="Genomic_DNA"/>
</dbReference>
<reference evidence="1" key="1">
    <citation type="submission" date="2020-04" db="EMBL/GenBank/DDBJ databases">
        <title>Deep metagenomics examines the oral microbiome during advanced dental caries in children, revealing novel taxa and co-occurrences with host molecules.</title>
        <authorList>
            <person name="Baker J.L."/>
            <person name="Morton J.T."/>
            <person name="Dinis M."/>
            <person name="Alvarez R."/>
            <person name="Tran N.C."/>
            <person name="Knight R."/>
            <person name="Edlund A."/>
        </authorList>
    </citation>
    <scope>NUCLEOTIDE SEQUENCE</scope>
    <source>
        <strain evidence="1">JCVI_23_bin.11</strain>
    </source>
</reference>
<name>A0A930DZ82_9FIRM</name>
<sequence>MDKDKVLSVPLWLLEKNYEIKDSYFYYLRIIEVLKINFDLEGYWKSGDKVAIVDVDGCRGVIPGGEFSSSGSLNEKAQGISRRGYLMDFVSIEYEDGQTDTIAVFSTKKYEDQIRSKKIKELQESEEVLAEVIGITDFSIILLWDKLKLTLTKSEFLGSSNDIELKLFLSVGDKLPVSFKRVKKNGRVIEVSTRMKPEVPIYNRDVEANTIKTDDLVTGVVVDRDVNSVYVKVGVFVTPEIKNRSEIIIKCWHPHPSVDSLLVEGQVVGVKIKKIKYVVRRSGGVGSIVTVDPHFTDDSIFRFRENLEQHLYELEKGAEE</sequence>
<dbReference type="AlphaFoldDB" id="A0A930DZ82"/>
<gene>
    <name evidence="1" type="ORF">HXM94_00410</name>
</gene>
<organism evidence="1 2">
    <name type="scientific">Parvimonas micra</name>
    <dbReference type="NCBI Taxonomy" id="33033"/>
    <lineage>
        <taxon>Bacteria</taxon>
        <taxon>Bacillati</taxon>
        <taxon>Bacillota</taxon>
        <taxon>Tissierellia</taxon>
        <taxon>Tissierellales</taxon>
        <taxon>Peptoniphilaceae</taxon>
        <taxon>Parvimonas</taxon>
    </lineage>
</organism>
<evidence type="ECO:0008006" key="3">
    <source>
        <dbReference type="Google" id="ProtNLM"/>
    </source>
</evidence>
<proteinExistence type="predicted"/>
<protein>
    <recommendedName>
        <fullName evidence="3">RNA-binding protein</fullName>
    </recommendedName>
</protein>
<dbReference type="RefSeq" id="WP_278476666.1">
    <property type="nucleotide sequence ID" value="NZ_JABZRE010000001.1"/>
</dbReference>
<evidence type="ECO:0000313" key="2">
    <source>
        <dbReference type="Proteomes" id="UP000758611"/>
    </source>
</evidence>